<dbReference type="InterPro" id="IPR036291">
    <property type="entry name" value="NAD(P)-bd_dom_sf"/>
</dbReference>
<dbReference type="Pfam" id="PF05368">
    <property type="entry name" value="NmrA"/>
    <property type="match status" value="1"/>
</dbReference>
<dbReference type="Proteomes" id="UP000522688">
    <property type="component" value="Unassembled WGS sequence"/>
</dbReference>
<dbReference type="PANTHER" id="PTHR47129">
    <property type="entry name" value="QUINONE OXIDOREDUCTASE 2"/>
    <property type="match status" value="1"/>
</dbReference>
<comment type="caution">
    <text evidence="3">The sequence shown here is derived from an EMBL/GenBank/DDBJ whole genome shotgun (WGS) entry which is preliminary data.</text>
</comment>
<proteinExistence type="predicted"/>
<evidence type="ECO:0000313" key="4">
    <source>
        <dbReference type="Proteomes" id="UP000321154"/>
    </source>
</evidence>
<feature type="domain" description="NmrA-like" evidence="1">
    <location>
        <begin position="2"/>
        <end position="224"/>
    </location>
</feature>
<keyword evidence="4" id="KW-1185">Reference proteome</keyword>
<dbReference type="EMBL" id="BJUV01000024">
    <property type="protein sequence ID" value="GEK83974.1"/>
    <property type="molecule type" value="Genomic_DNA"/>
</dbReference>
<dbReference type="AlphaFoldDB" id="A0A7W3JFM4"/>
<reference evidence="2 4" key="1">
    <citation type="submission" date="2019-07" db="EMBL/GenBank/DDBJ databases">
        <title>Whole genome shotgun sequence of Frigoribacterium faeni NBRC 103066.</title>
        <authorList>
            <person name="Hosoyama A."/>
            <person name="Uohara A."/>
            <person name="Ohji S."/>
            <person name="Ichikawa N."/>
        </authorList>
    </citation>
    <scope>NUCLEOTIDE SEQUENCE [LARGE SCALE GENOMIC DNA]</scope>
    <source>
        <strain evidence="2 4">NBRC 103066</strain>
    </source>
</reference>
<dbReference type="InterPro" id="IPR052718">
    <property type="entry name" value="NmrA-type_oxidoreductase"/>
</dbReference>
<evidence type="ECO:0000313" key="5">
    <source>
        <dbReference type="Proteomes" id="UP000522688"/>
    </source>
</evidence>
<sequence>MIIVTGATGALNGSTVDHLLKTLPASEIAIVARDAAKAATFASRGVEVRTGDYADRASLPAAFAEADQLLLVSASDPQADAVALHRNAVEAAVEAGVGRVLYTSHQGAARDTPFGPGRDHEATEHLLAESGLPWTSLRNGFYAHSLTWFLGDWSTTGVITVPADGPVSWTAREDAAEAAARILLSDGDYDGPTTLTAPAAPTFADVAAIAADVAGRPVETVVLGDDDWVAQQVSSGQPEFMARFMLDMYHAAAGGFFAGTDPLLGEILGREPRSVRDLLAAQPITTTH</sequence>
<gene>
    <name evidence="3" type="ORF">FB463_000221</name>
    <name evidence="2" type="ORF">FFA01_22830</name>
</gene>
<dbReference type="Gene3D" id="3.40.50.720">
    <property type="entry name" value="NAD(P)-binding Rossmann-like Domain"/>
    <property type="match status" value="1"/>
</dbReference>
<dbReference type="PANTHER" id="PTHR47129:SF1">
    <property type="entry name" value="NMRA-LIKE DOMAIN-CONTAINING PROTEIN"/>
    <property type="match status" value="1"/>
</dbReference>
<protein>
    <submittedName>
        <fullName evidence="2">NmrA family transcriptional regulator</fullName>
    </submittedName>
    <submittedName>
        <fullName evidence="3">Uncharacterized protein YbjT (DUF2867 family)</fullName>
    </submittedName>
</protein>
<dbReference type="RefSeq" id="WP_146856222.1">
    <property type="nucleotide sequence ID" value="NZ_BAAAHR010000005.1"/>
</dbReference>
<evidence type="ECO:0000259" key="1">
    <source>
        <dbReference type="Pfam" id="PF05368"/>
    </source>
</evidence>
<evidence type="ECO:0000313" key="2">
    <source>
        <dbReference type="EMBL" id="GEK83974.1"/>
    </source>
</evidence>
<organism evidence="3 5">
    <name type="scientific">Frigoribacterium faeni</name>
    <dbReference type="NCBI Taxonomy" id="145483"/>
    <lineage>
        <taxon>Bacteria</taxon>
        <taxon>Bacillati</taxon>
        <taxon>Actinomycetota</taxon>
        <taxon>Actinomycetes</taxon>
        <taxon>Micrococcales</taxon>
        <taxon>Microbacteriaceae</taxon>
        <taxon>Frigoribacterium</taxon>
    </lineage>
</organism>
<accession>A0A7W3JFM4</accession>
<dbReference type="SUPFAM" id="SSF51735">
    <property type="entry name" value="NAD(P)-binding Rossmann-fold domains"/>
    <property type="match status" value="1"/>
</dbReference>
<dbReference type="InterPro" id="IPR008030">
    <property type="entry name" value="NmrA-like"/>
</dbReference>
<dbReference type="Proteomes" id="UP000321154">
    <property type="component" value="Unassembled WGS sequence"/>
</dbReference>
<evidence type="ECO:0000313" key="3">
    <source>
        <dbReference type="EMBL" id="MBA8811997.1"/>
    </source>
</evidence>
<dbReference type="OrthoDB" id="5510591at2"/>
<reference evidence="3 5" key="2">
    <citation type="submission" date="2020-07" db="EMBL/GenBank/DDBJ databases">
        <title>Sequencing the genomes of 1000 actinobacteria strains.</title>
        <authorList>
            <person name="Klenk H.-P."/>
        </authorList>
    </citation>
    <scope>NUCLEOTIDE SEQUENCE [LARGE SCALE GENOMIC DNA]</scope>
    <source>
        <strain evidence="3 5">DSM 10309</strain>
    </source>
</reference>
<dbReference type="Gene3D" id="3.90.25.10">
    <property type="entry name" value="UDP-galactose 4-epimerase, domain 1"/>
    <property type="match status" value="1"/>
</dbReference>
<name>A0A7W3JFM4_9MICO</name>
<dbReference type="EMBL" id="JACGWW010000001">
    <property type="protein sequence ID" value="MBA8811997.1"/>
    <property type="molecule type" value="Genomic_DNA"/>
</dbReference>